<dbReference type="AlphaFoldDB" id="I3S1I3"/>
<evidence type="ECO:0000313" key="1">
    <source>
        <dbReference type="EMBL" id="AFK34125.1"/>
    </source>
</evidence>
<sequence>METRMGFSSSFCGLLWYNCNGHLLLAASMHCRNEGSSVHCHVHPSSSCTHSNFLSNLVERNTLLGKYWWHSFASAWTL</sequence>
<name>I3S1I3_MEDTR</name>
<protein>
    <submittedName>
        <fullName evidence="1">Uncharacterized protein</fullName>
    </submittedName>
</protein>
<accession>I3S1I3</accession>
<reference evidence="1" key="1">
    <citation type="submission" date="2012-05" db="EMBL/GenBank/DDBJ databases">
        <authorList>
            <person name="Krishnakumar V."/>
            <person name="Cheung F."/>
            <person name="Xiao Y."/>
            <person name="Chan A."/>
            <person name="Moskal W.A."/>
            <person name="Town C.D."/>
        </authorList>
    </citation>
    <scope>NUCLEOTIDE SEQUENCE</scope>
</reference>
<proteinExistence type="evidence at transcript level"/>
<organism evidence="1">
    <name type="scientific">Medicago truncatula</name>
    <name type="common">Barrel medic</name>
    <name type="synonym">Medicago tribuloides</name>
    <dbReference type="NCBI Taxonomy" id="3880"/>
    <lineage>
        <taxon>Eukaryota</taxon>
        <taxon>Viridiplantae</taxon>
        <taxon>Streptophyta</taxon>
        <taxon>Embryophyta</taxon>
        <taxon>Tracheophyta</taxon>
        <taxon>Spermatophyta</taxon>
        <taxon>Magnoliopsida</taxon>
        <taxon>eudicotyledons</taxon>
        <taxon>Gunneridae</taxon>
        <taxon>Pentapetalae</taxon>
        <taxon>rosids</taxon>
        <taxon>fabids</taxon>
        <taxon>Fabales</taxon>
        <taxon>Fabaceae</taxon>
        <taxon>Papilionoideae</taxon>
        <taxon>50 kb inversion clade</taxon>
        <taxon>NPAAA clade</taxon>
        <taxon>Hologalegina</taxon>
        <taxon>IRL clade</taxon>
        <taxon>Trifolieae</taxon>
        <taxon>Medicago</taxon>
    </lineage>
</organism>
<dbReference type="EMBL" id="BT134330">
    <property type="protein sequence ID" value="AFK34125.1"/>
    <property type="molecule type" value="mRNA"/>
</dbReference>